<dbReference type="PROSITE" id="PS01124">
    <property type="entry name" value="HTH_ARAC_FAMILY_2"/>
    <property type="match status" value="1"/>
</dbReference>
<dbReference type="PANTHER" id="PTHR47894:SF1">
    <property type="entry name" value="HTH-TYPE TRANSCRIPTIONAL REGULATOR VQSM"/>
    <property type="match status" value="1"/>
</dbReference>
<dbReference type="InterPro" id="IPR018060">
    <property type="entry name" value="HTH_AraC"/>
</dbReference>
<dbReference type="Gene3D" id="1.10.10.60">
    <property type="entry name" value="Homeodomain-like"/>
    <property type="match status" value="1"/>
</dbReference>
<dbReference type="GO" id="GO:0005829">
    <property type="term" value="C:cytosol"/>
    <property type="evidence" value="ECO:0007669"/>
    <property type="project" value="TreeGrafter"/>
</dbReference>
<evidence type="ECO:0000256" key="3">
    <source>
        <dbReference type="ARBA" id="ARBA00023163"/>
    </source>
</evidence>
<evidence type="ECO:0000259" key="4">
    <source>
        <dbReference type="PROSITE" id="PS01124"/>
    </source>
</evidence>
<evidence type="ECO:0000256" key="2">
    <source>
        <dbReference type="ARBA" id="ARBA00023125"/>
    </source>
</evidence>
<evidence type="ECO:0000313" key="6">
    <source>
        <dbReference type="Proteomes" id="UP000076088"/>
    </source>
</evidence>
<dbReference type="EMBL" id="CP013344">
    <property type="protein sequence ID" value="AMU88717.1"/>
    <property type="molecule type" value="Genomic_DNA"/>
</dbReference>
<dbReference type="Pfam" id="PF12833">
    <property type="entry name" value="HTH_18"/>
    <property type="match status" value="1"/>
</dbReference>
<dbReference type="GO" id="GO:0000976">
    <property type="term" value="F:transcription cis-regulatory region binding"/>
    <property type="evidence" value="ECO:0007669"/>
    <property type="project" value="TreeGrafter"/>
</dbReference>
<dbReference type="SUPFAM" id="SSF46689">
    <property type="entry name" value="Homeodomain-like"/>
    <property type="match status" value="1"/>
</dbReference>
<dbReference type="AlphaFoldDB" id="A0AAC8YZD6"/>
<protein>
    <recommendedName>
        <fullName evidence="4">HTH araC/xylS-type domain-containing protein</fullName>
    </recommendedName>
</protein>
<dbReference type="InterPro" id="IPR032687">
    <property type="entry name" value="AraC-type_N"/>
</dbReference>
<proteinExistence type="predicted"/>
<sequence>MATIDRYYFNVCTKGAERRGRSLDALVAGTGLSSTDFAHPGWRGPVEAMALLVRNIWAALDDEYMGYTARRAAPGSFAFACELALEGRDVADGLRRAARFYNLLDAGIVTDIHAADAGLVVEVCFAEPDRDPDHYFSEFWMIIWHRLACWLAGETISLLSAEFDYPRPGAYFEEFKYLFPCRHRFDAGARRIVMDAHALHAPIRRTPAELEAMLAAAPLDIMTIPASDVSAARRVRQLLTRSPDLTLDELAAEARLSTHILRRRLRAEGTSLATLRENVRRDRATRLLTSSNATVEAIAEALGYAEARSFTRAFRHWTGLSPSAWRASGGAHQTPLAAPRRRV</sequence>
<name>A0AAC8YZD6_SPHMC</name>
<accession>A0AAC8YZD6</accession>
<dbReference type="PANTHER" id="PTHR47894">
    <property type="entry name" value="HTH-TYPE TRANSCRIPTIONAL REGULATOR GADX"/>
    <property type="match status" value="1"/>
</dbReference>
<dbReference type="SMART" id="SM00342">
    <property type="entry name" value="HTH_ARAC"/>
    <property type="match status" value="1"/>
</dbReference>
<dbReference type="GO" id="GO:0003700">
    <property type="term" value="F:DNA-binding transcription factor activity"/>
    <property type="evidence" value="ECO:0007669"/>
    <property type="project" value="InterPro"/>
</dbReference>
<keyword evidence="6" id="KW-1185">Reference proteome</keyword>
<keyword evidence="1" id="KW-0805">Transcription regulation</keyword>
<dbReference type="Pfam" id="PF12625">
    <property type="entry name" value="Arabinose_bd"/>
    <property type="match status" value="1"/>
</dbReference>
<dbReference type="InterPro" id="IPR009057">
    <property type="entry name" value="Homeodomain-like_sf"/>
</dbReference>
<reference evidence="5 6" key="2">
    <citation type="journal article" date="2016" name="Genome Announc.">
        <title>Complete Genome Sequence of Sphingopyxis macrogoltabida Strain 203N (NBRC 111659), a Polyethylene Glycol Degrader.</title>
        <authorList>
            <person name="Ohtsubo Y."/>
            <person name="Nonoyama S."/>
            <person name="Nagata Y."/>
            <person name="Numata M."/>
            <person name="Tsuchikane K."/>
            <person name="Hosoyama A."/>
            <person name="Yamazoe A."/>
            <person name="Tsuda M."/>
            <person name="Fujita N."/>
            <person name="Kawai F."/>
        </authorList>
    </citation>
    <scope>NUCLEOTIDE SEQUENCE [LARGE SCALE GENOMIC DNA]</scope>
    <source>
        <strain evidence="5 6">203N</strain>
    </source>
</reference>
<dbReference type="RefSeq" id="WP_054728581.1">
    <property type="nucleotide sequence ID" value="NZ_CP009429.1"/>
</dbReference>
<organism evidence="5 6">
    <name type="scientific">Sphingopyxis macrogoltabida</name>
    <name type="common">Sphingomonas macrogoltabidus</name>
    <dbReference type="NCBI Taxonomy" id="33050"/>
    <lineage>
        <taxon>Bacteria</taxon>
        <taxon>Pseudomonadati</taxon>
        <taxon>Pseudomonadota</taxon>
        <taxon>Alphaproteobacteria</taxon>
        <taxon>Sphingomonadales</taxon>
        <taxon>Sphingomonadaceae</taxon>
        <taxon>Sphingopyxis</taxon>
    </lineage>
</organism>
<evidence type="ECO:0000256" key="1">
    <source>
        <dbReference type="ARBA" id="ARBA00023015"/>
    </source>
</evidence>
<reference evidence="6" key="1">
    <citation type="submission" date="2015-11" db="EMBL/GenBank/DDBJ databases">
        <title>Complete genome sequence of a polyethylene-glycol degrader Sphingopyxis macrogoltabida 203N (NBRC 111659).</title>
        <authorList>
            <person name="Yoshiyuki O."/>
            <person name="Shouta N."/>
            <person name="Nagata Y."/>
            <person name="Numata M."/>
            <person name="Tsuchikane K."/>
            <person name="Hosoyama A."/>
            <person name="Yamazoe A."/>
            <person name="Tsuda M."/>
            <person name="Fujita N."/>
            <person name="Kawai F."/>
        </authorList>
    </citation>
    <scope>NUCLEOTIDE SEQUENCE [LARGE SCALE GENOMIC DNA]</scope>
    <source>
        <strain evidence="6">203N</strain>
    </source>
</reference>
<gene>
    <name evidence="5" type="ORF">ATM17_06630</name>
</gene>
<feature type="domain" description="HTH araC/xylS-type" evidence="4">
    <location>
        <begin position="229"/>
        <end position="328"/>
    </location>
</feature>
<dbReference type="Proteomes" id="UP000076088">
    <property type="component" value="Chromosome"/>
</dbReference>
<evidence type="ECO:0000313" key="5">
    <source>
        <dbReference type="EMBL" id="AMU88717.1"/>
    </source>
</evidence>
<keyword evidence="2" id="KW-0238">DNA-binding</keyword>
<keyword evidence="3" id="KW-0804">Transcription</keyword>
<dbReference type="KEGG" id="smaz:LH19_13285"/>